<evidence type="ECO:0000313" key="2">
    <source>
        <dbReference type="EMBL" id="EFX63614.1"/>
    </source>
</evidence>
<reference evidence="2 3" key="1">
    <citation type="journal article" date="2011" name="Science">
        <title>The ecoresponsive genome of Daphnia pulex.</title>
        <authorList>
            <person name="Colbourne J.K."/>
            <person name="Pfrender M.E."/>
            <person name="Gilbert D."/>
            <person name="Thomas W.K."/>
            <person name="Tucker A."/>
            <person name="Oakley T.H."/>
            <person name="Tokishita S."/>
            <person name="Aerts A."/>
            <person name="Arnold G.J."/>
            <person name="Basu M.K."/>
            <person name="Bauer D.J."/>
            <person name="Caceres C.E."/>
            <person name="Carmel L."/>
            <person name="Casola C."/>
            <person name="Choi J.H."/>
            <person name="Detter J.C."/>
            <person name="Dong Q."/>
            <person name="Dusheyko S."/>
            <person name="Eads B.D."/>
            <person name="Frohlich T."/>
            <person name="Geiler-Samerotte K.A."/>
            <person name="Gerlach D."/>
            <person name="Hatcher P."/>
            <person name="Jogdeo S."/>
            <person name="Krijgsveld J."/>
            <person name="Kriventseva E.V."/>
            <person name="Kultz D."/>
            <person name="Laforsch C."/>
            <person name="Lindquist E."/>
            <person name="Lopez J."/>
            <person name="Manak J.R."/>
            <person name="Muller J."/>
            <person name="Pangilinan J."/>
            <person name="Patwardhan R.P."/>
            <person name="Pitluck S."/>
            <person name="Pritham E.J."/>
            <person name="Rechtsteiner A."/>
            <person name="Rho M."/>
            <person name="Rogozin I.B."/>
            <person name="Sakarya O."/>
            <person name="Salamov A."/>
            <person name="Schaack S."/>
            <person name="Shapiro H."/>
            <person name="Shiga Y."/>
            <person name="Skalitzky C."/>
            <person name="Smith Z."/>
            <person name="Souvorov A."/>
            <person name="Sung W."/>
            <person name="Tang Z."/>
            <person name="Tsuchiya D."/>
            <person name="Tu H."/>
            <person name="Vos H."/>
            <person name="Wang M."/>
            <person name="Wolf Y.I."/>
            <person name="Yamagata H."/>
            <person name="Yamada T."/>
            <person name="Ye Y."/>
            <person name="Shaw J.R."/>
            <person name="Andrews J."/>
            <person name="Crease T.J."/>
            <person name="Tang H."/>
            <person name="Lucas S.M."/>
            <person name="Robertson H.M."/>
            <person name="Bork P."/>
            <person name="Koonin E.V."/>
            <person name="Zdobnov E.M."/>
            <person name="Grigoriev I.V."/>
            <person name="Lynch M."/>
            <person name="Boore J.L."/>
        </authorList>
    </citation>
    <scope>NUCLEOTIDE SEQUENCE [LARGE SCALE GENOMIC DNA]</scope>
</reference>
<dbReference type="Proteomes" id="UP000000305">
    <property type="component" value="Unassembled WGS sequence"/>
</dbReference>
<dbReference type="KEGG" id="dpx:DAPPUDRAFT_335266"/>
<feature type="transmembrane region" description="Helical" evidence="1">
    <location>
        <begin position="35"/>
        <end position="52"/>
    </location>
</feature>
<name>E9HXB0_DAPPU</name>
<organism evidence="2 3">
    <name type="scientific">Daphnia pulex</name>
    <name type="common">Water flea</name>
    <dbReference type="NCBI Taxonomy" id="6669"/>
    <lineage>
        <taxon>Eukaryota</taxon>
        <taxon>Metazoa</taxon>
        <taxon>Ecdysozoa</taxon>
        <taxon>Arthropoda</taxon>
        <taxon>Crustacea</taxon>
        <taxon>Branchiopoda</taxon>
        <taxon>Diplostraca</taxon>
        <taxon>Cladocera</taxon>
        <taxon>Anomopoda</taxon>
        <taxon>Daphniidae</taxon>
        <taxon>Daphnia</taxon>
    </lineage>
</organism>
<keyword evidence="1" id="KW-0472">Membrane</keyword>
<protein>
    <submittedName>
        <fullName evidence="2">Uncharacterized protein</fullName>
    </submittedName>
</protein>
<proteinExistence type="predicted"/>
<dbReference type="AlphaFoldDB" id="E9HXB0"/>
<sequence>MTNYDRYFAQTAVTRQKEHTEEPVPVTTVPSPTSILGYGVNSIILIFCFYILRPVLDKGYLFWNTQAKMKKEKEDRAMELQIKQAEETNRVLKDYQTFMQSTIQQQTNLLSVDFIDAIKDLTEQNVLIFSEIQKQTIALNNLNTTIEKLGKLSDLGTQVTVISSEIKKQTQSFQNAFSTLGTLSVQIDKPVKIVNDHK</sequence>
<dbReference type="HOGENOM" id="CLU_1379403_0_0_1"/>
<accession>E9HXB0</accession>
<dbReference type="EMBL" id="GL733022">
    <property type="protein sequence ID" value="EFX63614.1"/>
    <property type="molecule type" value="Genomic_DNA"/>
</dbReference>
<keyword evidence="1" id="KW-1133">Transmembrane helix</keyword>
<dbReference type="InParanoid" id="E9HXB0"/>
<keyword evidence="1" id="KW-0812">Transmembrane</keyword>
<gene>
    <name evidence="2" type="ORF">DAPPUDRAFT_335266</name>
</gene>
<evidence type="ECO:0000313" key="3">
    <source>
        <dbReference type="Proteomes" id="UP000000305"/>
    </source>
</evidence>
<keyword evidence="3" id="KW-1185">Reference proteome</keyword>
<evidence type="ECO:0000256" key="1">
    <source>
        <dbReference type="SAM" id="Phobius"/>
    </source>
</evidence>